<dbReference type="EC" id="4.2.1.20" evidence="9"/>
<dbReference type="AlphaFoldDB" id="A0A2P7NWM8"/>
<evidence type="ECO:0000256" key="6">
    <source>
        <dbReference type="ARBA" id="ARBA00023141"/>
    </source>
</evidence>
<proteinExistence type="inferred from homology"/>
<dbReference type="UniPathway" id="UPA00035">
    <property type="reaction ID" value="UER00044"/>
</dbReference>
<sequence length="295" mass="32433">MSLDSIKNLLNLFNRQGDTKRTNRIAKTFAGLKEQDRKALIPFITAGDPHPKYTVPLMHQLVQSGADIIELGVPFSDPMADGPTIQRSSERALKHHVSLSDVLKIVAEFRKTNTSTPIVLMGYANPVEALGHASFAAKARDCGVDGVLIVDYPPEESSEWVQCLDQHEIDAIFLLSPTTHQQRVEQVAKMAKGFIYYVSLKGVTGASHLDLQDVNTMLMQLRQYISLPIGVGFGIRDSATAKAVAELADAVVVGSWIIEEIEKCSESELLNNVGSLIKKIRVAIDEIQRNVDNTL</sequence>
<dbReference type="FunFam" id="3.20.20.70:FF:000037">
    <property type="entry name" value="Tryptophan synthase alpha chain"/>
    <property type="match status" value="1"/>
</dbReference>
<dbReference type="HAMAP" id="MF_00131">
    <property type="entry name" value="Trp_synth_alpha"/>
    <property type="match status" value="1"/>
</dbReference>
<evidence type="ECO:0000256" key="5">
    <source>
        <dbReference type="ARBA" id="ARBA00022822"/>
    </source>
</evidence>
<evidence type="ECO:0000256" key="8">
    <source>
        <dbReference type="ARBA" id="ARBA00049047"/>
    </source>
</evidence>
<accession>A0A2P7NWM8</accession>
<dbReference type="EMBL" id="PXXU01000012">
    <property type="protein sequence ID" value="PSJ17876.1"/>
    <property type="molecule type" value="Genomic_DNA"/>
</dbReference>
<dbReference type="Pfam" id="PF00290">
    <property type="entry name" value="Trp_syntA"/>
    <property type="match status" value="1"/>
</dbReference>
<dbReference type="InterPro" id="IPR002028">
    <property type="entry name" value="Trp_synthase_suA"/>
</dbReference>
<organism evidence="11 12">
    <name type="scientific">Nitrosomonas supralitoralis</name>
    <dbReference type="NCBI Taxonomy" id="2116706"/>
    <lineage>
        <taxon>Bacteria</taxon>
        <taxon>Pseudomonadati</taxon>
        <taxon>Pseudomonadota</taxon>
        <taxon>Betaproteobacteria</taxon>
        <taxon>Nitrosomonadales</taxon>
        <taxon>Nitrosomonadaceae</taxon>
        <taxon>Nitrosomonas</taxon>
    </lineage>
</organism>
<evidence type="ECO:0000256" key="9">
    <source>
        <dbReference type="HAMAP-Rule" id="MF_00131"/>
    </source>
</evidence>
<dbReference type="NCBIfam" id="TIGR00262">
    <property type="entry name" value="trpA"/>
    <property type="match status" value="1"/>
</dbReference>
<keyword evidence="5 9" id="KW-0822">Tryptophan biosynthesis</keyword>
<comment type="subunit">
    <text evidence="3 9">Tetramer of two alpha and two beta chains.</text>
</comment>
<dbReference type="InterPro" id="IPR011060">
    <property type="entry name" value="RibuloseP-bd_barrel"/>
</dbReference>
<dbReference type="RefSeq" id="WP_106706328.1">
    <property type="nucleotide sequence ID" value="NZ_PXXU01000012.1"/>
</dbReference>
<comment type="pathway">
    <text evidence="2 9">Amino-acid biosynthesis; L-tryptophan biosynthesis; L-tryptophan from chorismate: step 5/5.</text>
</comment>
<dbReference type="PANTHER" id="PTHR43406:SF1">
    <property type="entry name" value="TRYPTOPHAN SYNTHASE ALPHA CHAIN, CHLOROPLASTIC"/>
    <property type="match status" value="1"/>
</dbReference>
<comment type="similarity">
    <text evidence="9 10">Belongs to the TrpA family.</text>
</comment>
<evidence type="ECO:0000256" key="4">
    <source>
        <dbReference type="ARBA" id="ARBA00022605"/>
    </source>
</evidence>
<dbReference type="InterPro" id="IPR018204">
    <property type="entry name" value="Trp_synthase_alpha_AS"/>
</dbReference>
<dbReference type="GO" id="GO:0005829">
    <property type="term" value="C:cytosol"/>
    <property type="evidence" value="ECO:0007669"/>
    <property type="project" value="TreeGrafter"/>
</dbReference>
<dbReference type="InterPro" id="IPR013785">
    <property type="entry name" value="Aldolase_TIM"/>
</dbReference>
<reference evidence="11 12" key="1">
    <citation type="submission" date="2018-03" db="EMBL/GenBank/DDBJ databases">
        <title>Draft genome of Nitrosomonas supralitoralis APG5.</title>
        <authorList>
            <person name="Urakawa H."/>
            <person name="Lopez J.V."/>
        </authorList>
    </citation>
    <scope>NUCLEOTIDE SEQUENCE [LARGE SCALE GENOMIC DNA]</scope>
    <source>
        <strain evidence="11 12">APG5</strain>
    </source>
</reference>
<dbReference type="SUPFAM" id="SSF51366">
    <property type="entry name" value="Ribulose-phoshate binding barrel"/>
    <property type="match status" value="1"/>
</dbReference>
<evidence type="ECO:0000256" key="7">
    <source>
        <dbReference type="ARBA" id="ARBA00023239"/>
    </source>
</evidence>
<keyword evidence="6 9" id="KW-0057">Aromatic amino acid biosynthesis</keyword>
<gene>
    <name evidence="9" type="primary">trpA</name>
    <name evidence="11" type="ORF">C7H79_05690</name>
</gene>
<dbReference type="PANTHER" id="PTHR43406">
    <property type="entry name" value="TRYPTOPHAN SYNTHASE, ALPHA CHAIN"/>
    <property type="match status" value="1"/>
</dbReference>
<feature type="active site" description="Proton acceptor" evidence="9">
    <location>
        <position position="70"/>
    </location>
</feature>
<dbReference type="Proteomes" id="UP000241912">
    <property type="component" value="Unassembled WGS sequence"/>
</dbReference>
<name>A0A2P7NWM8_9PROT</name>
<evidence type="ECO:0000313" key="12">
    <source>
        <dbReference type="Proteomes" id="UP000241912"/>
    </source>
</evidence>
<keyword evidence="7 9" id="KW-0456">Lyase</keyword>
<dbReference type="CDD" id="cd04724">
    <property type="entry name" value="Tryptophan_synthase_alpha"/>
    <property type="match status" value="1"/>
</dbReference>
<keyword evidence="4 9" id="KW-0028">Amino-acid biosynthesis</keyword>
<dbReference type="OrthoDB" id="9804578at2"/>
<comment type="caution">
    <text evidence="11">The sequence shown here is derived from an EMBL/GenBank/DDBJ whole genome shotgun (WGS) entry which is preliminary data.</text>
</comment>
<feature type="active site" description="Proton acceptor" evidence="9">
    <location>
        <position position="81"/>
    </location>
</feature>
<dbReference type="Gene3D" id="3.20.20.70">
    <property type="entry name" value="Aldolase class I"/>
    <property type="match status" value="1"/>
</dbReference>
<comment type="catalytic activity">
    <reaction evidence="8 9">
        <text>(1S,2R)-1-C-(indol-3-yl)glycerol 3-phosphate + L-serine = D-glyceraldehyde 3-phosphate + L-tryptophan + H2O</text>
        <dbReference type="Rhea" id="RHEA:10532"/>
        <dbReference type="ChEBI" id="CHEBI:15377"/>
        <dbReference type="ChEBI" id="CHEBI:33384"/>
        <dbReference type="ChEBI" id="CHEBI:57912"/>
        <dbReference type="ChEBI" id="CHEBI:58866"/>
        <dbReference type="ChEBI" id="CHEBI:59776"/>
        <dbReference type="EC" id="4.2.1.20"/>
    </reaction>
</comment>
<dbReference type="PROSITE" id="PS00167">
    <property type="entry name" value="TRP_SYNTHASE_ALPHA"/>
    <property type="match status" value="1"/>
</dbReference>
<evidence type="ECO:0000256" key="1">
    <source>
        <dbReference type="ARBA" id="ARBA00003365"/>
    </source>
</evidence>
<evidence type="ECO:0000256" key="2">
    <source>
        <dbReference type="ARBA" id="ARBA00004733"/>
    </source>
</evidence>
<evidence type="ECO:0000313" key="11">
    <source>
        <dbReference type="EMBL" id="PSJ17876.1"/>
    </source>
</evidence>
<protein>
    <recommendedName>
        <fullName evidence="9">Tryptophan synthase alpha chain</fullName>
        <ecNumber evidence="9">4.2.1.20</ecNumber>
    </recommendedName>
</protein>
<keyword evidence="12" id="KW-1185">Reference proteome</keyword>
<evidence type="ECO:0000256" key="3">
    <source>
        <dbReference type="ARBA" id="ARBA00011270"/>
    </source>
</evidence>
<evidence type="ECO:0000256" key="10">
    <source>
        <dbReference type="RuleBase" id="RU003662"/>
    </source>
</evidence>
<comment type="function">
    <text evidence="1 9">The alpha subunit is responsible for the aldol cleavage of indoleglycerol phosphate to indole and glyceraldehyde 3-phosphate.</text>
</comment>
<dbReference type="GO" id="GO:0004834">
    <property type="term" value="F:tryptophan synthase activity"/>
    <property type="evidence" value="ECO:0007669"/>
    <property type="project" value="UniProtKB-UniRule"/>
</dbReference>